<feature type="coiled-coil region" evidence="1">
    <location>
        <begin position="20"/>
        <end position="47"/>
    </location>
</feature>
<sequence length="589" mass="63231">MARRHISAVISLKDNMSATMRGIRREQKQFQNEVRRTRNEMRSASRERMRIRMDATPAHRTIQNLRQKLAPLRTKLVKAVVIKDLATEKIERIKSNVKSFGKFIARPAIKLKDETKGMIDKIKNRLTSLSTIVPVGAAIGAAGMAVKSGMELEQQQISMRHFMGVGNKGKSSKELDGMSASYLKDLRNNANATPFETGEVISAGTRSLQIAGGNTKDAMQMVKLAEDMAALNPGKTVGDAMEALADMNIGEMARLTEFGVKASSTDDPKEVQKKLETMYNGGANKLAESGSGLLSTIMGKLKSNIADIGLGMLEPLKPVMTGLIGFIDQASPGILEVGTKITSGIGMAIGWIQQQMPTLAPIFQTAFGAVSSIVSTVAPIIGQVIGALSPVFMGLLSVASSVLAGIASAVKTVAPIVSSLISKLAPIFKNVGDTLKSMGKIFKNVFDSVMKIVKKASDYIKPLVDGITGAAKGISDGVSWVAGKLAGNATGTKYWSGGLSVVGEHGPELVSMPRGSKVFTNAESKSMINKSIPNFRQVQGENTNYNITIPKIAETIVIREDADIERITSSLIKKYKWRKWVVSFNGNVA</sequence>
<evidence type="ECO:0000313" key="3">
    <source>
        <dbReference type="Proteomes" id="UP000006091"/>
    </source>
</evidence>
<dbReference type="OrthoDB" id="1696at10239"/>
<evidence type="ECO:0000313" key="2">
    <source>
        <dbReference type="EMBL" id="AFO72150.1"/>
    </source>
</evidence>
<reference evidence="2 3" key="1">
    <citation type="journal article" date="2012" name="Appl. Environ. Microbiol.">
        <title>Evidence of in vivo prophage induction during Clostridium difficile infection.</title>
        <authorList>
            <person name="Meessen-Pinard M."/>
            <person name="Sekulovic O."/>
            <person name="Fortier L.C."/>
        </authorList>
    </citation>
    <scope>NUCLEOTIDE SEQUENCE [LARGE SCALE GENOMIC DNA]</scope>
</reference>
<dbReference type="EMBL" id="JX145342">
    <property type="protein sequence ID" value="AFO72150.1"/>
    <property type="molecule type" value="Genomic_DNA"/>
</dbReference>
<dbReference type="GeneID" id="13997361"/>
<organism evidence="2 3">
    <name type="scientific">Clostridium phage phiMMP04</name>
    <dbReference type="NCBI Taxonomy" id="1204535"/>
    <lineage>
        <taxon>Viruses</taxon>
        <taxon>Duplodnaviria</taxon>
        <taxon>Heunggongvirae</taxon>
        <taxon>Uroviricota</taxon>
        <taxon>Caudoviricetes</taxon>
        <taxon>Sherbrookevirus</taxon>
        <taxon>Sherbrookevirus MMP04</taxon>
    </lineage>
</organism>
<dbReference type="Proteomes" id="UP000006091">
    <property type="component" value="Segment"/>
</dbReference>
<dbReference type="KEGG" id="vg:13997361"/>
<accession>J9QE33</accession>
<name>J9QE33_9CAUD</name>
<proteinExistence type="predicted"/>
<keyword evidence="1" id="KW-0175">Coiled coil</keyword>
<evidence type="ECO:0000256" key="1">
    <source>
        <dbReference type="SAM" id="Coils"/>
    </source>
</evidence>
<dbReference type="RefSeq" id="YP_006990568.1">
    <property type="nucleotide sequence ID" value="NC_019422.1"/>
</dbReference>
<gene>
    <name evidence="2" type="ORF">phiMMP04_gp13</name>
</gene>
<protein>
    <submittedName>
        <fullName evidence="2">Tail tape measure</fullName>
    </submittedName>
</protein>
<keyword evidence="3" id="KW-1185">Reference proteome</keyword>